<dbReference type="GO" id="GO:0002161">
    <property type="term" value="F:aminoacyl-tRNA deacylase activity"/>
    <property type="evidence" value="ECO:0007669"/>
    <property type="project" value="InterPro"/>
</dbReference>
<evidence type="ECO:0000256" key="5">
    <source>
        <dbReference type="ARBA" id="ARBA00022833"/>
    </source>
</evidence>
<comment type="caution">
    <text evidence="14">The sequence shown here is derived from an EMBL/GenBank/DDBJ whole genome shotgun (WGS) entry which is preliminary data.</text>
</comment>
<evidence type="ECO:0000256" key="3">
    <source>
        <dbReference type="ARBA" id="ARBA00022723"/>
    </source>
</evidence>
<comment type="domain">
    <text evidence="11">IleRS has two distinct active sites: one for aminoacylation and one for editing. The misactivated valine is translocated from the active site to the editing site, which sterically excludes the correctly activated isoleucine. The single editing site contains two valyl binding pockets, one specific for each substrate (Val-AMP or Val-tRNA(Ile)).</text>
</comment>
<name>A0A9D2HVV0_9BACE</name>
<dbReference type="GO" id="GO:0006428">
    <property type="term" value="P:isoleucyl-tRNA aminoacylation"/>
    <property type="evidence" value="ECO:0007669"/>
    <property type="project" value="UniProtKB-UniRule"/>
</dbReference>
<evidence type="ECO:0000256" key="7">
    <source>
        <dbReference type="ARBA" id="ARBA00022917"/>
    </source>
</evidence>
<dbReference type="CDD" id="cd00818">
    <property type="entry name" value="IleRS_core"/>
    <property type="match status" value="1"/>
</dbReference>
<keyword evidence="8 11" id="KW-0030">Aminoacyl-tRNA synthetase</keyword>
<keyword evidence="5 11" id="KW-0862">Zinc</keyword>
<dbReference type="HAMAP" id="MF_02003">
    <property type="entry name" value="Ile_tRNA_synth_type2"/>
    <property type="match status" value="1"/>
</dbReference>
<dbReference type="Pfam" id="PF19302">
    <property type="entry name" value="DUF5915"/>
    <property type="match status" value="1"/>
</dbReference>
<dbReference type="InterPro" id="IPR033709">
    <property type="entry name" value="Anticodon_Ile_ABEc"/>
</dbReference>
<dbReference type="SUPFAM" id="SSF52374">
    <property type="entry name" value="Nucleotidylyl transferase"/>
    <property type="match status" value="1"/>
</dbReference>
<protein>
    <recommendedName>
        <fullName evidence="11">Isoleucine--tRNA ligase</fullName>
        <ecNumber evidence="11">6.1.1.5</ecNumber>
    </recommendedName>
    <alternativeName>
        <fullName evidence="11">Isoleucyl-tRNA synthetase</fullName>
        <shortName evidence="11">IleRS</shortName>
    </alternativeName>
</protein>
<evidence type="ECO:0000256" key="1">
    <source>
        <dbReference type="ARBA" id="ARBA00022490"/>
    </source>
</evidence>
<keyword evidence="4 11" id="KW-0547">Nucleotide-binding</keyword>
<dbReference type="InterPro" id="IPR009008">
    <property type="entry name" value="Val/Leu/Ile-tRNA-synth_edit"/>
</dbReference>
<comment type="subcellular location">
    <subcellularLocation>
        <location evidence="11">Cytoplasm</location>
    </subcellularLocation>
</comment>
<keyword evidence="2 11" id="KW-0436">Ligase</keyword>
<gene>
    <name evidence="11 14" type="primary">ileS</name>
    <name evidence="14" type="ORF">H9950_04230</name>
</gene>
<dbReference type="GO" id="GO:0005737">
    <property type="term" value="C:cytoplasm"/>
    <property type="evidence" value="ECO:0007669"/>
    <property type="project" value="UniProtKB-SubCell"/>
</dbReference>
<dbReference type="Gene3D" id="3.90.740.10">
    <property type="entry name" value="Valyl/Leucyl/Isoleucyl-tRNA synthetase, editing domain"/>
    <property type="match status" value="1"/>
</dbReference>
<comment type="similarity">
    <text evidence="11">Belongs to the class-I aminoacyl-tRNA synthetase family. IleS type 2 subfamily.</text>
</comment>
<dbReference type="NCBIfam" id="TIGR00392">
    <property type="entry name" value="ileS"/>
    <property type="match status" value="1"/>
</dbReference>
<dbReference type="GO" id="GO:0008270">
    <property type="term" value="F:zinc ion binding"/>
    <property type="evidence" value="ECO:0007669"/>
    <property type="project" value="UniProtKB-UniRule"/>
</dbReference>
<evidence type="ECO:0000256" key="6">
    <source>
        <dbReference type="ARBA" id="ARBA00022840"/>
    </source>
</evidence>
<dbReference type="InterPro" id="IPR023586">
    <property type="entry name" value="Ile-tRNA-ligase_type2"/>
</dbReference>
<keyword evidence="3 11" id="KW-0479">Metal-binding</keyword>
<feature type="binding site" evidence="11">
    <location>
        <position position="714"/>
    </location>
    <ligand>
        <name>ATP</name>
        <dbReference type="ChEBI" id="CHEBI:30616"/>
    </ligand>
</feature>
<dbReference type="EC" id="6.1.1.5" evidence="11"/>
<evidence type="ECO:0000256" key="4">
    <source>
        <dbReference type="ARBA" id="ARBA00022741"/>
    </source>
</evidence>
<dbReference type="InterPro" id="IPR014729">
    <property type="entry name" value="Rossmann-like_a/b/a_fold"/>
</dbReference>
<evidence type="ECO:0000256" key="2">
    <source>
        <dbReference type="ARBA" id="ARBA00022598"/>
    </source>
</evidence>
<evidence type="ECO:0000313" key="14">
    <source>
        <dbReference type="EMBL" id="HJA85394.1"/>
    </source>
</evidence>
<dbReference type="Proteomes" id="UP000823862">
    <property type="component" value="Unassembled WGS sequence"/>
</dbReference>
<reference evidence="14" key="1">
    <citation type="journal article" date="2021" name="PeerJ">
        <title>Extensive microbial diversity within the chicken gut microbiome revealed by metagenomics and culture.</title>
        <authorList>
            <person name="Gilroy R."/>
            <person name="Ravi A."/>
            <person name="Getino M."/>
            <person name="Pursley I."/>
            <person name="Horton D.L."/>
            <person name="Alikhan N.F."/>
            <person name="Baker D."/>
            <person name="Gharbi K."/>
            <person name="Hall N."/>
            <person name="Watson M."/>
            <person name="Adriaenssens E.M."/>
            <person name="Foster-Nyarko E."/>
            <person name="Jarju S."/>
            <person name="Secka A."/>
            <person name="Antonio M."/>
            <person name="Oren A."/>
            <person name="Chaudhuri R.R."/>
            <person name="La Ragione R."/>
            <person name="Hildebrand F."/>
            <person name="Pallen M.J."/>
        </authorList>
    </citation>
    <scope>NUCLEOTIDE SEQUENCE</scope>
    <source>
        <strain evidence="14">ChiHjej12B11-9795</strain>
    </source>
</reference>
<dbReference type="PRINTS" id="PR00984">
    <property type="entry name" value="TRNASYNTHILE"/>
</dbReference>
<dbReference type="Gene3D" id="3.40.50.620">
    <property type="entry name" value="HUPs"/>
    <property type="match status" value="2"/>
</dbReference>
<comment type="catalytic activity">
    <reaction evidence="10 11">
        <text>tRNA(Ile) + L-isoleucine + ATP = L-isoleucyl-tRNA(Ile) + AMP + diphosphate</text>
        <dbReference type="Rhea" id="RHEA:11060"/>
        <dbReference type="Rhea" id="RHEA-COMP:9666"/>
        <dbReference type="Rhea" id="RHEA-COMP:9695"/>
        <dbReference type="ChEBI" id="CHEBI:30616"/>
        <dbReference type="ChEBI" id="CHEBI:33019"/>
        <dbReference type="ChEBI" id="CHEBI:58045"/>
        <dbReference type="ChEBI" id="CHEBI:78442"/>
        <dbReference type="ChEBI" id="CHEBI:78528"/>
        <dbReference type="ChEBI" id="CHEBI:456215"/>
        <dbReference type="EC" id="6.1.1.5"/>
    </reaction>
</comment>
<dbReference type="CDD" id="cd07961">
    <property type="entry name" value="Anticodon_Ia_Ile_ABEc"/>
    <property type="match status" value="1"/>
</dbReference>
<keyword evidence="7 11" id="KW-0648">Protein biosynthesis</keyword>
<dbReference type="GO" id="GO:0004822">
    <property type="term" value="F:isoleucine-tRNA ligase activity"/>
    <property type="evidence" value="ECO:0007669"/>
    <property type="project" value="UniProtKB-UniRule"/>
</dbReference>
<dbReference type="Gene3D" id="1.10.730.10">
    <property type="entry name" value="Isoleucyl-tRNA Synthetase, Domain 1"/>
    <property type="match status" value="1"/>
</dbReference>
<evidence type="ECO:0000256" key="9">
    <source>
        <dbReference type="ARBA" id="ARBA00025217"/>
    </source>
</evidence>
<organism evidence="14 15">
    <name type="scientific">Candidatus Bacteroides avicola</name>
    <dbReference type="NCBI Taxonomy" id="2838468"/>
    <lineage>
        <taxon>Bacteria</taxon>
        <taxon>Pseudomonadati</taxon>
        <taxon>Bacteroidota</taxon>
        <taxon>Bacteroidia</taxon>
        <taxon>Bacteroidales</taxon>
        <taxon>Bacteroidaceae</taxon>
        <taxon>Bacteroides</taxon>
    </lineage>
</organism>
<sequence>MGKRFAEHPKFDLSEINKNVLKKWDEDQVFAKSVTEREGCPSFVFFEGPPSANGMPGIHHVLARTIKDTFCRYKTMKGFLVNRKAGWDTHGLPVELGVEKALGITKEDIGRTISVADYNAACRKDVMKFTKEWEDLTRRMGYWVDMTDPYITYDNRYIETLWWLLKQLYAKGLLYKGYTIQPYSPAAGTGLSSHELNQPGCYRDVKDLTTVAQFRIKDPKPEMTEWGTPYFLAWTTTPWTLPSNTALCVGPKIDYVAVQTYNGYTGEKMTVVLAKELLYTHFNKKAEGIALEDYKPGDKLIPFRVVGEYKGPDLVGMHYEQLIPWVKPVSVDEDSNWVEAEQEAFRVIPGDYVTVEDGTGIVHIAPTFGADDAFVARQAGIPSLFMINKRGETRPMVDLTGKFYLLDELDPVFVQACVNVDLYKQYQGRWVKNAYDPRFTIDGKYDEKAAQAAESLDLDLCMMLKASNQAFKIEKHVHNYPHCWRTDKPILYYPLDSWFIRSTACKERMIELNKTINWKPESTGTGRFGKWLENLNDWNLSRSRYWGTPLPIWRTEDGSEEKCIGSVEELYDEIEKSVAAGFMASNPYKDLGFQPGVYTKENYDRIDLHRPYVDDIILVSSDGKPMKREADLIDVWFDSGSMPYAQIHYPFENKEALDSRQVYPADFIAEGVDQTRGWFFTLHAIATMVFDSVAYKAVISNGLVLDKNGNKMSKRLGNAVDPFSTIEKYGSDPLRWYMITNSSPWDNLKFDVDGVEEVRRKFFGTLYNTYSFFALYANVDGFEYKEPDVPMNERPEIDRWILSLLNSLVKSVDACYNDYEPTRAGRLISDFVNDNLSNWYVRLNRKRFWGGGMTQDKLSAYQTLYTCLETVAKLMAPIAPFYADMLYTDLIEVTGRDKVVSVHLAKFPECNDSLINTDLEARMQMAQDITSMVLALRRKVNIKVRQPLQCIMIPVVDEEQRAHIEAVKTLIMTEVNVKEIKFVEGAAGVLVKKVKCDFKKLGPKFGKQMKAVAALVNGMSQEAIAELEKNGTYTFILPEGGNAVIDVSDVDIFSEDIPGWLVANEGRLTVALEVTLTDELRREGIARELVNRIQNLRKSSGFEITDKISITLSKNPQTDDAVTEYKDYICNQVLGTRLTLADEVENGTELNFDDFSVQVSVVKE</sequence>
<dbReference type="GO" id="GO:0000049">
    <property type="term" value="F:tRNA binding"/>
    <property type="evidence" value="ECO:0007669"/>
    <property type="project" value="InterPro"/>
</dbReference>
<dbReference type="Pfam" id="PF08264">
    <property type="entry name" value="Anticodon_1"/>
    <property type="match status" value="1"/>
</dbReference>
<dbReference type="PANTHER" id="PTHR42780:SF1">
    <property type="entry name" value="ISOLEUCINE--TRNA LIGASE, CYTOPLASMIC"/>
    <property type="match status" value="1"/>
</dbReference>
<evidence type="ECO:0000259" key="12">
    <source>
        <dbReference type="Pfam" id="PF00133"/>
    </source>
</evidence>
<dbReference type="Pfam" id="PF00133">
    <property type="entry name" value="tRNA-synt_1"/>
    <property type="match status" value="1"/>
</dbReference>
<feature type="domain" description="Aminoacyl-tRNA synthetase class Ia" evidence="12">
    <location>
        <begin position="20"/>
        <end position="750"/>
    </location>
</feature>
<keyword evidence="1 11" id="KW-0963">Cytoplasm</keyword>
<reference evidence="14" key="2">
    <citation type="submission" date="2021-04" db="EMBL/GenBank/DDBJ databases">
        <authorList>
            <person name="Gilroy R."/>
        </authorList>
    </citation>
    <scope>NUCLEOTIDE SEQUENCE</scope>
    <source>
        <strain evidence="14">ChiHjej12B11-9795</strain>
    </source>
</reference>
<dbReference type="SUPFAM" id="SSF47323">
    <property type="entry name" value="Anticodon-binding domain of a subclass of class I aminoacyl-tRNA synthetases"/>
    <property type="match status" value="1"/>
</dbReference>
<dbReference type="GO" id="GO:0005524">
    <property type="term" value="F:ATP binding"/>
    <property type="evidence" value="ECO:0007669"/>
    <property type="project" value="UniProtKB-UniRule"/>
</dbReference>
<feature type="domain" description="Methionyl/Valyl/Leucyl/Isoleucyl-tRNA synthetase anticodon-binding" evidence="13">
    <location>
        <begin position="798"/>
        <end position="949"/>
    </location>
</feature>
<dbReference type="SUPFAM" id="SSF50677">
    <property type="entry name" value="ValRS/IleRS/LeuRS editing domain"/>
    <property type="match status" value="1"/>
</dbReference>
<evidence type="ECO:0000256" key="11">
    <source>
        <dbReference type="HAMAP-Rule" id="MF_02003"/>
    </source>
</evidence>
<feature type="short sequence motif" description="'HIGH' region" evidence="11">
    <location>
        <begin position="50"/>
        <end position="60"/>
    </location>
</feature>
<comment type="function">
    <text evidence="9 11">Catalyzes the attachment of isoleucine to tRNA(Ile). As IleRS can inadvertently accommodate and process structurally similar amino acids such as valine, to avoid such errors it has two additional distinct tRNA(Ile)-dependent editing activities. One activity is designated as 'pretransfer' editing and involves the hydrolysis of activated Val-AMP. The other activity is designated 'posttransfer' editing and involves deacylation of mischarged Val-tRNA(Ile).</text>
</comment>
<dbReference type="AlphaFoldDB" id="A0A9D2HVV0"/>
<feature type="short sequence motif" description="'KMSKS' region" evidence="11">
    <location>
        <begin position="711"/>
        <end position="715"/>
    </location>
</feature>
<comment type="subunit">
    <text evidence="11">Monomer.</text>
</comment>
<dbReference type="PANTHER" id="PTHR42780">
    <property type="entry name" value="SOLEUCYL-TRNA SYNTHETASE"/>
    <property type="match status" value="1"/>
</dbReference>
<accession>A0A9D2HVV0</accession>
<dbReference type="InterPro" id="IPR009080">
    <property type="entry name" value="tRNAsynth_Ia_anticodon-bd"/>
</dbReference>
<evidence type="ECO:0000256" key="10">
    <source>
        <dbReference type="ARBA" id="ARBA00048359"/>
    </source>
</evidence>
<evidence type="ECO:0000256" key="8">
    <source>
        <dbReference type="ARBA" id="ARBA00023146"/>
    </source>
</evidence>
<evidence type="ECO:0000259" key="13">
    <source>
        <dbReference type="Pfam" id="PF08264"/>
    </source>
</evidence>
<proteinExistence type="inferred from homology"/>
<keyword evidence="6 11" id="KW-0067">ATP-binding</keyword>
<evidence type="ECO:0000313" key="15">
    <source>
        <dbReference type="Proteomes" id="UP000823862"/>
    </source>
</evidence>
<dbReference type="InterPro" id="IPR002301">
    <property type="entry name" value="Ile-tRNA-ligase"/>
</dbReference>
<comment type="cofactor">
    <cofactor evidence="11">
        <name>Zn(2+)</name>
        <dbReference type="ChEBI" id="CHEBI:29105"/>
    </cofactor>
</comment>
<dbReference type="InterPro" id="IPR002300">
    <property type="entry name" value="aa-tRNA-synth_Ia"/>
</dbReference>
<dbReference type="FunFam" id="3.40.50.620:FF:000205">
    <property type="entry name" value="Isoleucine--tRNA ligase"/>
    <property type="match status" value="1"/>
</dbReference>
<dbReference type="EMBL" id="DWZI01000024">
    <property type="protein sequence ID" value="HJA85394.1"/>
    <property type="molecule type" value="Genomic_DNA"/>
</dbReference>
<dbReference type="InterPro" id="IPR013155">
    <property type="entry name" value="M/V/L/I-tRNA-synth_anticd-bd"/>
</dbReference>